<proteinExistence type="predicted"/>
<name>A0A1G6NI28_9ACTN</name>
<organism evidence="1 2">
    <name type="scientific">Parafannyhessea umbonata</name>
    <dbReference type="NCBI Taxonomy" id="604330"/>
    <lineage>
        <taxon>Bacteria</taxon>
        <taxon>Bacillati</taxon>
        <taxon>Actinomycetota</taxon>
        <taxon>Coriobacteriia</taxon>
        <taxon>Coriobacteriales</taxon>
        <taxon>Atopobiaceae</taxon>
        <taxon>Parafannyhessea</taxon>
    </lineage>
</organism>
<dbReference type="Proteomes" id="UP000198528">
    <property type="component" value="Unassembled WGS sequence"/>
</dbReference>
<dbReference type="AlphaFoldDB" id="A0A1G6NI28"/>
<protein>
    <submittedName>
        <fullName evidence="1">Uncharacterized protein</fullName>
    </submittedName>
</protein>
<dbReference type="RefSeq" id="WP_090847860.1">
    <property type="nucleotide sequence ID" value="NZ_FMZL01000037.1"/>
</dbReference>
<sequence length="92" mass="10060">MARLRFSEEFLESLAGLDERVEESVWKKLALVQGFPGVGSPLVEPTLRHAYGPACLKVVAAGYDVLYERGEKDADGVEVVDVLGIVSQRAVR</sequence>
<keyword evidence="2" id="KW-1185">Reference proteome</keyword>
<dbReference type="EMBL" id="FMZL01000037">
    <property type="protein sequence ID" value="SDC67449.1"/>
    <property type="molecule type" value="Genomic_DNA"/>
</dbReference>
<evidence type="ECO:0000313" key="1">
    <source>
        <dbReference type="EMBL" id="SDC67449.1"/>
    </source>
</evidence>
<accession>A0A1G6NI28</accession>
<reference evidence="2" key="1">
    <citation type="submission" date="2016-10" db="EMBL/GenBank/DDBJ databases">
        <authorList>
            <person name="Varghese N."/>
            <person name="Submissions S."/>
        </authorList>
    </citation>
    <scope>NUCLEOTIDE SEQUENCE [LARGE SCALE GENOMIC DNA]</scope>
    <source>
        <strain evidence="2">DSM 22619</strain>
    </source>
</reference>
<gene>
    <name evidence="1" type="ORF">SAMN04487824_1371</name>
</gene>
<evidence type="ECO:0000313" key="2">
    <source>
        <dbReference type="Proteomes" id="UP000198528"/>
    </source>
</evidence>